<organism evidence="2 3">
    <name type="scientific">Polyplax serrata</name>
    <name type="common">Common mouse louse</name>
    <dbReference type="NCBI Taxonomy" id="468196"/>
    <lineage>
        <taxon>Eukaryota</taxon>
        <taxon>Metazoa</taxon>
        <taxon>Ecdysozoa</taxon>
        <taxon>Arthropoda</taxon>
        <taxon>Hexapoda</taxon>
        <taxon>Insecta</taxon>
        <taxon>Pterygota</taxon>
        <taxon>Neoptera</taxon>
        <taxon>Paraneoptera</taxon>
        <taxon>Psocodea</taxon>
        <taxon>Troctomorpha</taxon>
        <taxon>Phthiraptera</taxon>
        <taxon>Anoplura</taxon>
        <taxon>Polyplacidae</taxon>
        <taxon>Polyplax</taxon>
    </lineage>
</organism>
<evidence type="ECO:0000313" key="2">
    <source>
        <dbReference type="EMBL" id="KAK6642147.1"/>
    </source>
</evidence>
<keyword evidence="3" id="KW-1185">Reference proteome</keyword>
<gene>
    <name evidence="2" type="ORF">RUM44_013870</name>
</gene>
<dbReference type="Proteomes" id="UP001359485">
    <property type="component" value="Unassembled WGS sequence"/>
</dbReference>
<evidence type="ECO:0000256" key="1">
    <source>
        <dbReference type="SAM" id="MobiDB-lite"/>
    </source>
</evidence>
<protein>
    <submittedName>
        <fullName evidence="2">Uncharacterized protein</fullName>
    </submittedName>
</protein>
<proteinExistence type="predicted"/>
<feature type="compositionally biased region" description="Basic and acidic residues" evidence="1">
    <location>
        <begin position="41"/>
        <end position="62"/>
    </location>
</feature>
<name>A0ABR1BJH0_POLSC</name>
<evidence type="ECO:0000313" key="3">
    <source>
        <dbReference type="Proteomes" id="UP001359485"/>
    </source>
</evidence>
<feature type="compositionally biased region" description="Polar residues" evidence="1">
    <location>
        <begin position="77"/>
        <end position="91"/>
    </location>
</feature>
<feature type="region of interest" description="Disordered" evidence="1">
    <location>
        <begin position="22"/>
        <end position="91"/>
    </location>
</feature>
<reference evidence="2 3" key="1">
    <citation type="submission" date="2023-09" db="EMBL/GenBank/DDBJ databases">
        <title>Genomes of two closely related lineages of the louse Polyplax serrata with different host specificities.</title>
        <authorList>
            <person name="Martinu J."/>
            <person name="Tarabai H."/>
            <person name="Stefka J."/>
            <person name="Hypsa V."/>
        </authorList>
    </citation>
    <scope>NUCLEOTIDE SEQUENCE [LARGE SCALE GENOMIC DNA]</scope>
    <source>
        <strain evidence="2">98ZLc_SE</strain>
    </source>
</reference>
<accession>A0ABR1BJH0</accession>
<dbReference type="EMBL" id="JAWJWF010000001">
    <property type="protein sequence ID" value="KAK6642147.1"/>
    <property type="molecule type" value="Genomic_DNA"/>
</dbReference>
<comment type="caution">
    <text evidence="2">The sequence shown here is derived from an EMBL/GenBank/DDBJ whole genome shotgun (WGS) entry which is preliminary data.</text>
</comment>
<sequence length="108" mass="12288">MKGCLYAGKCLLMRTSLGAEDSKQEINKKVKKSKKQNQSLRPKEEEMKSRKRESTVNREEFHFNILTRGEMVDERGTQSNLGNETHALNQTPLIPMGNESIITGFMAD</sequence>